<dbReference type="RefSeq" id="XP_019614566.1">
    <property type="nucleotide sequence ID" value="XM_019759007.1"/>
</dbReference>
<proteinExistence type="predicted"/>
<evidence type="ECO:0000313" key="9">
    <source>
        <dbReference type="RefSeq" id="XP_019614566.1"/>
    </source>
</evidence>
<dbReference type="Pfam" id="PF00001">
    <property type="entry name" value="7tm_1"/>
    <property type="match status" value="1"/>
</dbReference>
<evidence type="ECO:0000259" key="7">
    <source>
        <dbReference type="PROSITE" id="PS50262"/>
    </source>
</evidence>
<feature type="transmembrane region" description="Helical" evidence="6">
    <location>
        <begin position="277"/>
        <end position="296"/>
    </location>
</feature>
<feature type="compositionally biased region" description="Polar residues" evidence="5">
    <location>
        <begin position="338"/>
        <end position="355"/>
    </location>
</feature>
<dbReference type="PANTHER" id="PTHR26451">
    <property type="entry name" value="G_PROTEIN_RECEP_F1_2 DOMAIN-CONTAINING PROTEIN"/>
    <property type="match status" value="1"/>
</dbReference>
<dbReference type="PRINTS" id="PR00237">
    <property type="entry name" value="GPCRRHODOPSN"/>
</dbReference>
<dbReference type="OrthoDB" id="6144223at2759"/>
<gene>
    <name evidence="9" type="primary">LOC109462451</name>
</gene>
<keyword evidence="2 6" id="KW-0812">Transmembrane</keyword>
<dbReference type="CDD" id="cd00637">
    <property type="entry name" value="7tm_classA_rhodopsin-like"/>
    <property type="match status" value="1"/>
</dbReference>
<evidence type="ECO:0000256" key="1">
    <source>
        <dbReference type="ARBA" id="ARBA00004370"/>
    </source>
</evidence>
<organism evidence="8 9">
    <name type="scientific">Branchiostoma belcheri</name>
    <name type="common">Amphioxus</name>
    <dbReference type="NCBI Taxonomy" id="7741"/>
    <lineage>
        <taxon>Eukaryota</taxon>
        <taxon>Metazoa</taxon>
        <taxon>Chordata</taxon>
        <taxon>Cephalochordata</taxon>
        <taxon>Leptocardii</taxon>
        <taxon>Amphioxiformes</taxon>
        <taxon>Branchiostomatidae</taxon>
        <taxon>Branchiostoma</taxon>
    </lineage>
</organism>
<dbReference type="Proteomes" id="UP000515135">
    <property type="component" value="Unplaced"/>
</dbReference>
<feature type="transmembrane region" description="Helical" evidence="6">
    <location>
        <begin position="145"/>
        <end position="165"/>
    </location>
</feature>
<dbReference type="GeneID" id="109462451"/>
<protein>
    <submittedName>
        <fullName evidence="9">Olfactory receptor 6B3-like</fullName>
    </submittedName>
</protein>
<dbReference type="PROSITE" id="PS50262">
    <property type="entry name" value="G_PROTEIN_RECEP_F1_2"/>
    <property type="match status" value="1"/>
</dbReference>
<dbReference type="InterPro" id="IPR052921">
    <property type="entry name" value="GPCR1_Superfamily_Member"/>
</dbReference>
<feature type="transmembrane region" description="Helical" evidence="6">
    <location>
        <begin position="236"/>
        <end position="257"/>
    </location>
</feature>
<evidence type="ECO:0000256" key="6">
    <source>
        <dbReference type="SAM" id="Phobius"/>
    </source>
</evidence>
<keyword evidence="3 6" id="KW-1133">Transmembrane helix</keyword>
<keyword evidence="4 6" id="KW-0472">Membrane</keyword>
<accession>A0A6P4YCE4</accession>
<dbReference type="AlphaFoldDB" id="A0A6P4YCE4"/>
<dbReference type="GO" id="GO:0016020">
    <property type="term" value="C:membrane"/>
    <property type="evidence" value="ECO:0007669"/>
    <property type="project" value="UniProtKB-SubCell"/>
</dbReference>
<evidence type="ECO:0000256" key="5">
    <source>
        <dbReference type="SAM" id="MobiDB-lite"/>
    </source>
</evidence>
<name>A0A6P4YCE4_BRABE</name>
<dbReference type="InterPro" id="IPR017452">
    <property type="entry name" value="GPCR_Rhodpsn_7TM"/>
</dbReference>
<feature type="region of interest" description="Disordered" evidence="5">
    <location>
        <begin position="404"/>
        <end position="424"/>
    </location>
</feature>
<dbReference type="PANTHER" id="PTHR26451:SF897">
    <property type="entry name" value="TRACE AMINE-ASSOCIATED RECEPTOR 5-LIKE"/>
    <property type="match status" value="1"/>
</dbReference>
<feature type="transmembrane region" description="Helical" evidence="6">
    <location>
        <begin position="185"/>
        <end position="209"/>
    </location>
</feature>
<comment type="subcellular location">
    <subcellularLocation>
        <location evidence="1">Membrane</location>
    </subcellularLocation>
</comment>
<dbReference type="GO" id="GO:0004930">
    <property type="term" value="F:G protein-coupled receptor activity"/>
    <property type="evidence" value="ECO:0007669"/>
    <property type="project" value="InterPro"/>
</dbReference>
<dbReference type="KEGG" id="bbel:109462451"/>
<dbReference type="Gene3D" id="1.20.1070.10">
    <property type="entry name" value="Rhodopsin 7-helix transmembrane proteins"/>
    <property type="match status" value="1"/>
</dbReference>
<feature type="transmembrane region" description="Helical" evidence="6">
    <location>
        <begin position="28"/>
        <end position="49"/>
    </location>
</feature>
<dbReference type="SUPFAM" id="SSF81321">
    <property type="entry name" value="Family A G protein-coupled receptor-like"/>
    <property type="match status" value="1"/>
</dbReference>
<evidence type="ECO:0000256" key="3">
    <source>
        <dbReference type="ARBA" id="ARBA00022989"/>
    </source>
</evidence>
<reference evidence="9" key="1">
    <citation type="submission" date="2025-08" db="UniProtKB">
        <authorList>
            <consortium name="RefSeq"/>
        </authorList>
    </citation>
    <scope>IDENTIFICATION</scope>
    <source>
        <tissue evidence="9">Gonad</tissue>
    </source>
</reference>
<feature type="domain" description="G-protein coupled receptors family 1 profile" evidence="7">
    <location>
        <begin position="40"/>
        <end position="294"/>
    </location>
</feature>
<dbReference type="SMART" id="SM01381">
    <property type="entry name" value="7TM_GPCR_Srsx"/>
    <property type="match status" value="1"/>
</dbReference>
<keyword evidence="8" id="KW-1185">Reference proteome</keyword>
<evidence type="ECO:0000313" key="8">
    <source>
        <dbReference type="Proteomes" id="UP000515135"/>
    </source>
</evidence>
<sequence>MAEDNSSSVDRTSHILAVGPASRDLQTVYLVISLVVSVGCGLLLIFLVWKKEYLQKPSHYLRCNLAVDDIISTGCLIPVHIYGLFQQDVGSEQLSCSAKGLLLPACQMSMLGTYLMMSVDLYYCICHPLYYHDKVTTKRVMGGILASRVISLILGLGPVVFGGLPTLNANLQCELEPVNSASVAAILRSVNIITLILAGFTILILYYFVLKEARKQQARDENRTMWLFQTKAFKTMAPHAVVFTVSAGTAIFKVAMVRGVVSTDQRSSQTMIVADRVALLLMLTLSSMANPIIYSFRLSEFRKACKELCGLPTSLPVAPNARRQQDMNTVVHSLTQASNLPPTNRETVSETQADTSIKHAPSGPYARPKQLTTRAEVHAAPAPVPARCGEAVTCTIPGQVNVDVEPAHDSTPTSESETDGVIFI</sequence>
<dbReference type="InterPro" id="IPR000276">
    <property type="entry name" value="GPCR_Rhodpsn"/>
</dbReference>
<evidence type="ECO:0000256" key="2">
    <source>
        <dbReference type="ARBA" id="ARBA00022692"/>
    </source>
</evidence>
<feature type="region of interest" description="Disordered" evidence="5">
    <location>
        <begin position="338"/>
        <end position="367"/>
    </location>
</feature>
<evidence type="ECO:0000256" key="4">
    <source>
        <dbReference type="ARBA" id="ARBA00023136"/>
    </source>
</evidence>